<dbReference type="EMBL" id="AHNP02000014">
    <property type="protein sequence ID" value="EPG55911.1"/>
    <property type="molecule type" value="Genomic_DNA"/>
</dbReference>
<dbReference type="Proteomes" id="UP000014570">
    <property type="component" value="Unassembled WGS sequence"/>
</dbReference>
<dbReference type="AlphaFoldDB" id="A0AAV3J4S1"/>
<accession>A0AAV3J4S1</accession>
<name>A0AAV3J4S1_LEPBO</name>
<proteinExistence type="predicted"/>
<evidence type="ECO:0000313" key="1">
    <source>
        <dbReference type="EMBL" id="EPG55911.1"/>
    </source>
</evidence>
<organism evidence="1 2">
    <name type="scientific">Leptospira borgpetersenii serovar Javanica str. UI 09931</name>
    <dbReference type="NCBI Taxonomy" id="1049767"/>
    <lineage>
        <taxon>Bacteria</taxon>
        <taxon>Pseudomonadati</taxon>
        <taxon>Spirochaetota</taxon>
        <taxon>Spirochaetia</taxon>
        <taxon>Leptospirales</taxon>
        <taxon>Leptospiraceae</taxon>
        <taxon>Leptospira</taxon>
    </lineage>
</organism>
<protein>
    <submittedName>
        <fullName evidence="1">Uncharacterized protein</fullName>
    </submittedName>
</protein>
<gene>
    <name evidence="1" type="ORF">LEP1GSC103_0651</name>
</gene>
<sequence length="66" mass="8130">MEREQIGNKSWDLKKLSYMQKHFTFRNFREFISKIGKEKIFMEMKQALPISLIDQCIIKKEYKWPT</sequence>
<comment type="caution">
    <text evidence="1">The sequence shown here is derived from an EMBL/GenBank/DDBJ whole genome shotgun (WGS) entry which is preliminary data.</text>
</comment>
<reference evidence="1 2" key="1">
    <citation type="submission" date="2013-04" db="EMBL/GenBank/DDBJ databases">
        <authorList>
            <person name="Harkins D.M."/>
            <person name="Durkin A.S."/>
            <person name="Brinkac L.M."/>
            <person name="Haft D.H."/>
            <person name="Selengut J.D."/>
            <person name="Sanka R."/>
            <person name="DePew J."/>
            <person name="Purushe J."/>
            <person name="Chanthongthip A."/>
            <person name="Lattana O."/>
            <person name="Phetsouvanh R."/>
            <person name="Newton P.N."/>
            <person name="Vinetz J.M."/>
            <person name="Sutton G.G."/>
            <person name="Nierman W.C."/>
            <person name="Fouts D.E."/>
        </authorList>
    </citation>
    <scope>NUCLEOTIDE SEQUENCE [LARGE SCALE GENOMIC DNA]</scope>
    <source>
        <strain evidence="1 2">UI 09931</strain>
    </source>
</reference>
<evidence type="ECO:0000313" key="2">
    <source>
        <dbReference type="Proteomes" id="UP000014570"/>
    </source>
</evidence>